<organism evidence="1 2">
    <name type="scientific">Musa balbisiana</name>
    <name type="common">Banana</name>
    <dbReference type="NCBI Taxonomy" id="52838"/>
    <lineage>
        <taxon>Eukaryota</taxon>
        <taxon>Viridiplantae</taxon>
        <taxon>Streptophyta</taxon>
        <taxon>Embryophyta</taxon>
        <taxon>Tracheophyta</taxon>
        <taxon>Spermatophyta</taxon>
        <taxon>Magnoliopsida</taxon>
        <taxon>Liliopsida</taxon>
        <taxon>Zingiberales</taxon>
        <taxon>Musaceae</taxon>
        <taxon>Musa</taxon>
    </lineage>
</organism>
<protein>
    <submittedName>
        <fullName evidence="1">Uncharacterized protein</fullName>
    </submittedName>
</protein>
<evidence type="ECO:0000313" key="1">
    <source>
        <dbReference type="EMBL" id="THU65345.1"/>
    </source>
</evidence>
<name>A0A4V4H7W0_MUSBA</name>
<dbReference type="AlphaFoldDB" id="A0A4V4H7W0"/>
<proteinExistence type="predicted"/>
<evidence type="ECO:0000313" key="2">
    <source>
        <dbReference type="Proteomes" id="UP000317650"/>
    </source>
</evidence>
<gene>
    <name evidence="1" type="ORF">C4D60_Mb05t02670</name>
</gene>
<keyword evidence="2" id="KW-1185">Reference proteome</keyword>
<dbReference type="EMBL" id="PYDT01000003">
    <property type="protein sequence ID" value="THU65345.1"/>
    <property type="molecule type" value="Genomic_DNA"/>
</dbReference>
<accession>A0A4V4H7W0</accession>
<comment type="caution">
    <text evidence="1">The sequence shown here is derived from an EMBL/GenBank/DDBJ whole genome shotgun (WGS) entry which is preliminary data.</text>
</comment>
<dbReference type="Proteomes" id="UP000317650">
    <property type="component" value="Chromosome 5"/>
</dbReference>
<reference evidence="1 2" key="1">
    <citation type="journal article" date="2019" name="Nat. Plants">
        <title>Genome sequencing of Musa balbisiana reveals subgenome evolution and function divergence in polyploid bananas.</title>
        <authorList>
            <person name="Yao X."/>
        </authorList>
    </citation>
    <scope>NUCLEOTIDE SEQUENCE [LARGE SCALE GENOMIC DNA]</scope>
    <source>
        <strain evidence="2">cv. DH-PKW</strain>
        <tissue evidence="1">Leaves</tissue>
    </source>
</reference>
<sequence length="82" mass="9749">MYLVVDEHWHHVMLWSDRFCNGARWTVVIVTDFFEGATIVRLRSCHGMHLVVDEHWHHVMLWSDRFCDSARWTVVIVINVSG</sequence>